<comment type="caution">
    <text evidence="1">The sequence shown here is derived from an EMBL/GenBank/DDBJ whole genome shotgun (WGS) entry which is preliminary data.</text>
</comment>
<reference evidence="1" key="1">
    <citation type="submission" date="2014-02" db="EMBL/GenBank/DDBJ databases">
        <title>Expanding our view of genomic diversity in Candidatus Accumulibacter clades.</title>
        <authorList>
            <person name="Skennerton C.T."/>
            <person name="Barr J.J."/>
            <person name="Slater F.R."/>
            <person name="Bond P.L."/>
            <person name="Tyson G.W."/>
        </authorList>
    </citation>
    <scope>NUCLEOTIDE SEQUENCE [LARGE SCALE GENOMIC DNA]</scope>
</reference>
<organism evidence="1 2">
    <name type="scientific">Accumulibacter regalis</name>
    <dbReference type="NCBI Taxonomy" id="522306"/>
    <lineage>
        <taxon>Bacteria</taxon>
        <taxon>Pseudomonadati</taxon>
        <taxon>Pseudomonadota</taxon>
        <taxon>Betaproteobacteria</taxon>
        <taxon>Candidatus Accumulibacter</taxon>
    </lineage>
</organism>
<name>A0A011PAC3_ACCRE</name>
<keyword evidence="2" id="KW-1185">Reference proteome</keyword>
<evidence type="ECO:0000313" key="2">
    <source>
        <dbReference type="Proteomes" id="UP000022141"/>
    </source>
</evidence>
<dbReference type="eggNOG" id="ENOG502Z9V1">
    <property type="taxonomic scope" value="Bacteria"/>
</dbReference>
<evidence type="ECO:0008006" key="3">
    <source>
        <dbReference type="Google" id="ProtNLM"/>
    </source>
</evidence>
<accession>A0A011PAC3</accession>
<dbReference type="EMBL" id="JEMY01000068">
    <property type="protein sequence ID" value="EXI84546.1"/>
    <property type="molecule type" value="Genomic_DNA"/>
</dbReference>
<dbReference type="Proteomes" id="UP000022141">
    <property type="component" value="Unassembled WGS sequence"/>
</dbReference>
<protein>
    <recommendedName>
        <fullName evidence="3">HEPN domain-containing protein</fullName>
    </recommendedName>
</protein>
<dbReference type="STRING" id="1454004.AW11_03843"/>
<dbReference type="AlphaFoldDB" id="A0A011PAC3"/>
<dbReference type="PATRIC" id="fig|1454004.3.peg.3940"/>
<sequence length="289" mass="33070">MQIYCKGMARIRDRTTGLIYEIESHELDWDTVGGDERQMGPELHYEASIEHPELGMLTWSLWEYPQGVENCHQTNISNHELIEDFDYGLEHVPEPDLWADYTLPKNPFAIFMDSYHHTGDLLADFGGNDGDHLLNRMIFSQQITALESYLGDTLRKAVLADKAAMTRLMTKDQELSKERFSLADIAKTPDIVENKIRDYLRSILYHNLPQVNFLYSAALQVGILVLAQDKAGLLKAILLRHDCVHRNGFDKDGEKLTIFTKDYVQGIADLIKNFVEAVEKQLRTRVGEA</sequence>
<proteinExistence type="predicted"/>
<gene>
    <name evidence="1" type="ORF">AW11_03843</name>
</gene>
<evidence type="ECO:0000313" key="1">
    <source>
        <dbReference type="EMBL" id="EXI84546.1"/>
    </source>
</evidence>